<dbReference type="RefSeq" id="WP_204909812.1">
    <property type="nucleotide sequence ID" value="NZ_JACJLV010000066.1"/>
</dbReference>
<protein>
    <recommendedName>
        <fullName evidence="3">SIR2-like domain-containing protein</fullName>
    </recommendedName>
</protein>
<name>A0A938X390_9CLOT</name>
<dbReference type="Proteomes" id="UP000713880">
    <property type="component" value="Unassembled WGS sequence"/>
</dbReference>
<accession>A0A938X390</accession>
<comment type="caution">
    <text evidence="1">The sequence shown here is derived from an EMBL/GenBank/DDBJ whole genome shotgun (WGS) entry which is preliminary data.</text>
</comment>
<keyword evidence="2" id="KW-1185">Reference proteome</keyword>
<dbReference type="EMBL" id="JACJLV010000066">
    <property type="protein sequence ID" value="MBM6827835.1"/>
    <property type="molecule type" value="Genomic_DNA"/>
</dbReference>
<reference evidence="1" key="1">
    <citation type="submission" date="2020-08" db="EMBL/GenBank/DDBJ databases">
        <authorList>
            <person name="Cejkova D."/>
            <person name="Kubasova T."/>
            <person name="Jahodarova E."/>
            <person name="Rychlik I."/>
        </authorList>
    </citation>
    <scope>NUCLEOTIDE SEQUENCE</scope>
    <source>
        <strain evidence="1">An420c</strain>
    </source>
</reference>
<dbReference type="AlphaFoldDB" id="A0A938X390"/>
<dbReference type="InterPro" id="IPR029035">
    <property type="entry name" value="DHS-like_NAD/FAD-binding_dom"/>
</dbReference>
<organism evidence="1 2">
    <name type="scientific">Mordavella massiliensis</name>
    <dbReference type="NCBI Taxonomy" id="1871024"/>
    <lineage>
        <taxon>Bacteria</taxon>
        <taxon>Bacillati</taxon>
        <taxon>Bacillota</taxon>
        <taxon>Clostridia</taxon>
        <taxon>Eubacteriales</taxon>
        <taxon>Clostridiaceae</taxon>
        <taxon>Mordavella</taxon>
    </lineage>
</organism>
<evidence type="ECO:0000313" key="2">
    <source>
        <dbReference type="Proteomes" id="UP000713880"/>
    </source>
</evidence>
<evidence type="ECO:0000313" key="1">
    <source>
        <dbReference type="EMBL" id="MBM6827835.1"/>
    </source>
</evidence>
<reference evidence="1" key="2">
    <citation type="journal article" date="2021" name="Sci. Rep.">
        <title>The distribution of antibiotic resistance genes in chicken gut microbiota commensals.</title>
        <authorList>
            <person name="Juricova H."/>
            <person name="Matiasovicova J."/>
            <person name="Kubasova T."/>
            <person name="Cejkova D."/>
            <person name="Rychlik I."/>
        </authorList>
    </citation>
    <scope>NUCLEOTIDE SEQUENCE</scope>
    <source>
        <strain evidence="1">An420c</strain>
    </source>
</reference>
<dbReference type="SUPFAM" id="SSF52467">
    <property type="entry name" value="DHS-like NAD/FAD-binding domain"/>
    <property type="match status" value="1"/>
</dbReference>
<dbReference type="Gene3D" id="3.40.50.1220">
    <property type="entry name" value="TPP-binding domain"/>
    <property type="match status" value="1"/>
</dbReference>
<gene>
    <name evidence="1" type="ORF">H6A13_12175</name>
</gene>
<feature type="non-terminal residue" evidence="1">
    <location>
        <position position="151"/>
    </location>
</feature>
<sequence>MFIDGINFPNEIIEAIRKNNFVVFAGAGASVDAPTSLPDFVDLAKKIAEGTGEILKEDDTCEAFLGYLKSKSIDVNKQAAELLSGTCLKHNQTHEAIIDLFADPSKIKIITTNYDQMFEQVLESRGLSVSAYNAPALPLGNDVDGIIHVHG</sequence>
<proteinExistence type="predicted"/>
<evidence type="ECO:0008006" key="3">
    <source>
        <dbReference type="Google" id="ProtNLM"/>
    </source>
</evidence>